<keyword evidence="2 8" id="KW-0813">Transport</keyword>
<dbReference type="GO" id="GO:0010181">
    <property type="term" value="F:FMN binding"/>
    <property type="evidence" value="ECO:0007669"/>
    <property type="project" value="UniProtKB-UniRule"/>
</dbReference>
<dbReference type="GO" id="GO:0030091">
    <property type="term" value="P:protein repair"/>
    <property type="evidence" value="ECO:0007669"/>
    <property type="project" value="UniProtKB-UniRule"/>
</dbReference>
<comment type="subunit">
    <text evidence="8">Heterodimer of a catalytic subunit (MsrP) and a heme-binding subunit (MsrQ).</text>
</comment>
<feature type="transmembrane region" description="Helical" evidence="8">
    <location>
        <begin position="117"/>
        <end position="133"/>
    </location>
</feature>
<keyword evidence="4 8" id="KW-0812">Transmembrane</keyword>
<keyword evidence="8" id="KW-0288">FMN</keyword>
<evidence type="ECO:0000256" key="3">
    <source>
        <dbReference type="ARBA" id="ARBA00022617"/>
    </source>
</evidence>
<evidence type="ECO:0000256" key="4">
    <source>
        <dbReference type="ARBA" id="ARBA00022692"/>
    </source>
</evidence>
<keyword evidence="6 8" id="KW-0408">Iron</keyword>
<keyword evidence="7 8" id="KW-0472">Membrane</keyword>
<evidence type="ECO:0000256" key="7">
    <source>
        <dbReference type="ARBA" id="ARBA00023136"/>
    </source>
</evidence>
<dbReference type="InterPro" id="IPR022837">
    <property type="entry name" value="MsrQ-like"/>
</dbReference>
<dbReference type="GO" id="GO:0020037">
    <property type="term" value="F:heme binding"/>
    <property type="evidence" value="ECO:0007669"/>
    <property type="project" value="UniProtKB-UniRule"/>
</dbReference>
<keyword evidence="11" id="KW-1185">Reference proteome</keyword>
<feature type="transmembrane region" description="Helical" evidence="8">
    <location>
        <begin position="50"/>
        <end position="70"/>
    </location>
</feature>
<accession>A0A3M2R9B7</accession>
<dbReference type="PANTHER" id="PTHR36964">
    <property type="entry name" value="PROTEIN-METHIONINE-SULFOXIDE REDUCTASE HEME-BINDING SUBUNIT MSRQ"/>
    <property type="match status" value="1"/>
</dbReference>
<keyword evidence="3 8" id="KW-0349">Heme</keyword>
<protein>
    <recommendedName>
        <fullName evidence="8">Protein-methionine-sulfoxide reductase heme-binding subunit MsrQ</fullName>
    </recommendedName>
    <alternativeName>
        <fullName evidence="8">Flavocytochrome MsrQ</fullName>
    </alternativeName>
</protein>
<evidence type="ECO:0000313" key="10">
    <source>
        <dbReference type="EMBL" id="RMJ01872.1"/>
    </source>
</evidence>
<name>A0A3M2R9B7_9GAMM</name>
<dbReference type="Pfam" id="PF01794">
    <property type="entry name" value="Ferric_reduct"/>
    <property type="match status" value="1"/>
</dbReference>
<dbReference type="RefSeq" id="WP_114335922.1">
    <property type="nucleotide sequence ID" value="NZ_QMDL01000005.1"/>
</dbReference>
<keyword evidence="8" id="KW-0479">Metal-binding</keyword>
<dbReference type="GO" id="GO:0046872">
    <property type="term" value="F:metal ion binding"/>
    <property type="evidence" value="ECO:0007669"/>
    <property type="project" value="UniProtKB-KW"/>
</dbReference>
<dbReference type="EMBL" id="QMDL01000005">
    <property type="protein sequence ID" value="RMJ01872.1"/>
    <property type="molecule type" value="Genomic_DNA"/>
</dbReference>
<dbReference type="AlphaFoldDB" id="A0A3M2R9B7"/>
<evidence type="ECO:0000256" key="5">
    <source>
        <dbReference type="ARBA" id="ARBA00022989"/>
    </source>
</evidence>
<feature type="domain" description="Ferric oxidoreductase" evidence="9">
    <location>
        <begin position="51"/>
        <end position="161"/>
    </location>
</feature>
<evidence type="ECO:0000256" key="6">
    <source>
        <dbReference type="ARBA" id="ARBA00023004"/>
    </source>
</evidence>
<feature type="transmembrane region" description="Helical" evidence="8">
    <location>
        <begin position="82"/>
        <end position="105"/>
    </location>
</feature>
<dbReference type="InterPro" id="IPR013130">
    <property type="entry name" value="Fe3_Rdtase_TM_dom"/>
</dbReference>
<dbReference type="PANTHER" id="PTHR36964:SF1">
    <property type="entry name" value="PROTEIN-METHIONINE-SULFOXIDE REDUCTASE HEME-BINDING SUBUNIT MSRQ"/>
    <property type="match status" value="1"/>
</dbReference>
<comment type="cofactor">
    <cofactor evidence="8">
        <name>heme b</name>
        <dbReference type="ChEBI" id="CHEBI:60344"/>
    </cofactor>
    <text evidence="8">Binds 1 heme b (iron(II)-protoporphyrin IX) group per subunit.</text>
</comment>
<keyword evidence="8" id="KW-1003">Cell membrane</keyword>
<evidence type="ECO:0000256" key="8">
    <source>
        <dbReference type="HAMAP-Rule" id="MF_01207"/>
    </source>
</evidence>
<keyword evidence="8" id="KW-0249">Electron transport</keyword>
<comment type="cofactor">
    <cofactor evidence="8">
        <name>FMN</name>
        <dbReference type="ChEBI" id="CHEBI:58210"/>
    </cofactor>
    <text evidence="8">Binds 1 FMN per subunit.</text>
</comment>
<comment type="caution">
    <text evidence="10">The sequence shown here is derived from an EMBL/GenBank/DDBJ whole genome shotgun (WGS) entry which is preliminary data.</text>
</comment>
<feature type="transmembrane region" description="Helical" evidence="8">
    <location>
        <begin position="153"/>
        <end position="170"/>
    </location>
</feature>
<dbReference type="GO" id="GO:0009055">
    <property type="term" value="F:electron transfer activity"/>
    <property type="evidence" value="ECO:0007669"/>
    <property type="project" value="UniProtKB-UniRule"/>
</dbReference>
<evidence type="ECO:0000256" key="1">
    <source>
        <dbReference type="ARBA" id="ARBA00004141"/>
    </source>
</evidence>
<feature type="transmembrane region" description="Helical" evidence="8">
    <location>
        <begin position="176"/>
        <end position="196"/>
    </location>
</feature>
<dbReference type="GO" id="GO:0005886">
    <property type="term" value="C:plasma membrane"/>
    <property type="evidence" value="ECO:0007669"/>
    <property type="project" value="UniProtKB-SubCell"/>
</dbReference>
<organism evidence="10 11">
    <name type="scientific">Marinobacter litoralis</name>
    <dbReference type="NCBI Taxonomy" id="187981"/>
    <lineage>
        <taxon>Bacteria</taxon>
        <taxon>Pseudomonadati</taxon>
        <taxon>Pseudomonadota</taxon>
        <taxon>Gammaproteobacteria</taxon>
        <taxon>Pseudomonadales</taxon>
        <taxon>Marinobacteraceae</taxon>
        <taxon>Marinobacter</taxon>
    </lineage>
</organism>
<evidence type="ECO:0000313" key="11">
    <source>
        <dbReference type="Proteomes" id="UP000265903"/>
    </source>
</evidence>
<keyword evidence="5 8" id="KW-1133">Transmembrane helix</keyword>
<proteinExistence type="inferred from homology"/>
<dbReference type="OrthoDB" id="9788328at2"/>
<evidence type="ECO:0000256" key="2">
    <source>
        <dbReference type="ARBA" id="ARBA00022448"/>
    </source>
</evidence>
<keyword evidence="8" id="KW-0285">Flavoprotein</keyword>
<dbReference type="HAMAP" id="MF_01207">
    <property type="entry name" value="MsrQ"/>
    <property type="match status" value="1"/>
</dbReference>
<comment type="function">
    <text evidence="8">Part of the MsrPQ system that repairs oxidized periplasmic proteins containing methionine sulfoxide residues (Met-O), using respiratory chain electrons. Thus protects these proteins from oxidative-stress damage caused by reactive species of oxygen and chlorine generated by the host defense mechanisms. MsrPQ is essential for the maintenance of envelope integrity under bleach stress, rescuing a wide series of structurally unrelated periplasmic proteins from methionine oxidation. MsrQ provides electrons for reduction to the reductase catalytic subunit MsrP, using the quinone pool of the respiratory chain.</text>
</comment>
<gene>
    <name evidence="10" type="primary">yedZ</name>
    <name evidence="8" type="synonym">msrQ</name>
    <name evidence="10" type="ORF">DOQ08_03151</name>
</gene>
<sequence>MSAKWNREHTLRGAKVAFFIVALIPLYMLVQRMVLGDLGPDPAQVITESLGKAALQLLLATLFMTPLRKLTGWNGWIRCRRMIGLFAFFYAVLHVMAFLQLILGWGDLWATFTRRPYIIMGAAAFLLLVPLALTSTQKMMKRTGRMWKPLHRLIYPAAIFAWLHFLWQARSNLLEMVVYGLVLAALLAIRAHWFGVSSLVPLKKT</sequence>
<feature type="transmembrane region" description="Helical" evidence="8">
    <location>
        <begin position="12"/>
        <end position="30"/>
    </location>
</feature>
<evidence type="ECO:0000259" key="9">
    <source>
        <dbReference type="Pfam" id="PF01794"/>
    </source>
</evidence>
<comment type="similarity">
    <text evidence="8">Belongs to the MsrQ family.</text>
</comment>
<dbReference type="Proteomes" id="UP000265903">
    <property type="component" value="Unassembled WGS sequence"/>
</dbReference>
<comment type="subcellular location">
    <subcellularLocation>
        <location evidence="8">Cell membrane</location>
        <topology evidence="8">Multi-pass membrane protein</topology>
    </subcellularLocation>
    <subcellularLocation>
        <location evidence="1">Membrane</location>
        <topology evidence="1">Multi-pass membrane protein</topology>
    </subcellularLocation>
</comment>
<reference evidence="10 11" key="1">
    <citation type="submission" date="2018-08" db="EMBL/GenBank/DDBJ databases">
        <title>Whole Genome Sequence of the Moderate Halophilic Marine Bacterium Marinobacter litoralis Sw-45.</title>
        <authorList>
            <person name="Musa H."/>
        </authorList>
    </citation>
    <scope>NUCLEOTIDE SEQUENCE [LARGE SCALE GENOMIC DNA]</scope>
    <source>
        <strain evidence="10 11">Sw-45</strain>
    </source>
</reference>
<dbReference type="GO" id="GO:0016679">
    <property type="term" value="F:oxidoreductase activity, acting on diphenols and related substances as donors"/>
    <property type="evidence" value="ECO:0007669"/>
    <property type="project" value="TreeGrafter"/>
</dbReference>